<comment type="subcellular location">
    <subcellularLocation>
        <location evidence="1">Cytoplasm</location>
    </subcellularLocation>
</comment>
<dbReference type="CDD" id="cd12113">
    <property type="entry name" value="PHP_PolIIIA_DnaE3"/>
    <property type="match status" value="1"/>
</dbReference>
<dbReference type="InterPro" id="IPR012340">
    <property type="entry name" value="NA-bd_OB-fold"/>
</dbReference>
<keyword evidence="4" id="KW-0808">Transferase</keyword>
<keyword evidence="5" id="KW-0548">Nucleotidyltransferase</keyword>
<sequence length="1145" mass="130157">MESKILTFHNMSVHEFVHLHVHTEYSLLDGAIKIDELLEQVKKYQMPAVAITDHGNLFGVVEFFKKAKKSGIKPIIGCEIYVAPESRFDKAKISKDSGTPEEASFHLTVLVENEEGYRNLNRLVSLSYIEGFYYKPRVDMELLSQYNKGLIALSGCLKGEIPYNIVYGNMEKAESIAKNLKEIFGENFFLEIQSNGLSDQDKANKGLIEISKKFNIPLVATNDCHYLHKSDARAHEILLCIQTGKTIKDEKRMKFQTDEFYFKSSEEMYSAFREIPESLKNTLEIADRCNFNFKLGEYKLPKYHVPEGYSPEEYLKKLAQEGLKERFKDSVPEDYIKRLDEELKVITEMGFASYFLIVWDFINYARKKNIPVGPGRGSAAGSLVAYALKITDIDPIKYGLLFERFLNPERISMPDIDVDFCKTRREEVIRYVAEKYGSDKVAHIITFGTMAARAVVRDVGRALNIPYGDVDKIAKMIPFACPSLEQALNLEPRLKELYNKSEKVKELIDIALRLEGLVRHASQHAAGVVISPEPLQNLMPLYKNSGEETIITQFDMKALEDVGLLKFDFLGLKTLTVIDETINYAKAQGKYIDLEKIPLDDPKTYQLLCSGHTTGVFQLESRGMRELLKRMEPERFEDLIALVALYRPGPLGSGMVDDFIKRKKGLVPVEYDLPELKEILNETYGVILYQEQVMRIANKIAGFTMGQADVLRKAMGKKIPELMASLKEEFVQGAQKNGVPQDKAESLFNIMAAFGEYGFNKSHSAAYAYLSYITAYLKAHYPKEFFAANLSNEMGDTNQIVKFINECKAWGIEIKGPDINESDRIFTVKENFIRFGLEAVKGVGFSALQSILSERKKKKFTSMADFLSRIDTRKVNKKVIESLIKAGAFDSLYPQCTPNQARAFAMHELLSFKGKNLAGGLFFNEQHIKPWDNEKLLSEEKAALGFYLTGHPLKPLRPALNKMNISTIAEIFDTAEDDIVDTEQQEQEIQIAGIVEEVKSKAKEKGVTAYITIEDETGRLEVVIYPELFKKCSSILTEKNLILIKGIIFKSPDSTKFLARQIEDLKNIDLKIKYELSIDCSDTEKAYKTLKEIRQCLEETRNGEGKIYICLNLPDCHVIILSPFEPSLDFETKIQKIENCQVRII</sequence>
<evidence type="ECO:0000259" key="9">
    <source>
        <dbReference type="SMART" id="SM00481"/>
    </source>
</evidence>
<dbReference type="Pfam" id="PF14579">
    <property type="entry name" value="HHH_6"/>
    <property type="match status" value="1"/>
</dbReference>
<feature type="domain" description="Polymerase/histidinol phosphatase N-terminal" evidence="9">
    <location>
        <begin position="17"/>
        <end position="84"/>
    </location>
</feature>
<dbReference type="InterPro" id="IPR016195">
    <property type="entry name" value="Pol/histidinol_Pase-like"/>
</dbReference>
<gene>
    <name evidence="10" type="ORF">TAGGR_1612</name>
</gene>
<evidence type="ECO:0000313" key="10">
    <source>
        <dbReference type="EMBL" id="GAQ94431.1"/>
    </source>
</evidence>
<dbReference type="Pfam" id="PF02811">
    <property type="entry name" value="PHP"/>
    <property type="match status" value="1"/>
</dbReference>
<evidence type="ECO:0000313" key="11">
    <source>
        <dbReference type="Proteomes" id="UP000054976"/>
    </source>
</evidence>
<dbReference type="NCBIfam" id="NF005298">
    <property type="entry name" value="PRK06826.1"/>
    <property type="match status" value="1"/>
</dbReference>
<dbReference type="InterPro" id="IPR004805">
    <property type="entry name" value="DnaE2/DnaE/PolC"/>
</dbReference>
<dbReference type="Pfam" id="PF01336">
    <property type="entry name" value="tRNA_anti-codon"/>
    <property type="match status" value="1"/>
</dbReference>
<dbReference type="Proteomes" id="UP000054976">
    <property type="component" value="Unassembled WGS sequence"/>
</dbReference>
<dbReference type="Gene3D" id="1.10.150.870">
    <property type="match status" value="1"/>
</dbReference>
<dbReference type="Gene3D" id="3.20.20.140">
    <property type="entry name" value="Metal-dependent hydrolases"/>
    <property type="match status" value="1"/>
</dbReference>
<comment type="caution">
    <text evidence="10">The sequence shown here is derived from an EMBL/GenBank/DDBJ whole genome shotgun (WGS) entry which is preliminary data.</text>
</comment>
<dbReference type="CDD" id="cd04485">
    <property type="entry name" value="DnaE_OBF"/>
    <property type="match status" value="1"/>
</dbReference>
<organism evidence="10 11">
    <name type="scientific">Thermodesulfovibrio aggregans</name>
    <dbReference type="NCBI Taxonomy" id="86166"/>
    <lineage>
        <taxon>Bacteria</taxon>
        <taxon>Pseudomonadati</taxon>
        <taxon>Nitrospirota</taxon>
        <taxon>Thermodesulfovibrionia</taxon>
        <taxon>Thermodesulfovibrionales</taxon>
        <taxon>Thermodesulfovibrionaceae</taxon>
        <taxon>Thermodesulfovibrio</taxon>
    </lineage>
</organism>
<dbReference type="GO" id="GO:0008408">
    <property type="term" value="F:3'-5' exonuclease activity"/>
    <property type="evidence" value="ECO:0007669"/>
    <property type="project" value="InterPro"/>
</dbReference>
<dbReference type="InterPro" id="IPR004365">
    <property type="entry name" value="NA-bd_OB_tRNA"/>
</dbReference>
<evidence type="ECO:0000256" key="3">
    <source>
        <dbReference type="ARBA" id="ARBA00019114"/>
    </source>
</evidence>
<dbReference type="Gene3D" id="1.10.10.1600">
    <property type="entry name" value="Bacterial DNA polymerase III alpha subunit, thumb domain"/>
    <property type="match status" value="1"/>
</dbReference>
<proteinExistence type="predicted"/>
<dbReference type="InterPro" id="IPR029460">
    <property type="entry name" value="DNAPol_HHH"/>
</dbReference>
<name>A0A0U9HVI8_9BACT</name>
<evidence type="ECO:0000256" key="4">
    <source>
        <dbReference type="ARBA" id="ARBA00022679"/>
    </source>
</evidence>
<accession>A0A0U9HVI8</accession>
<dbReference type="InterPro" id="IPR040982">
    <property type="entry name" value="DNA_pol3_finger"/>
</dbReference>
<evidence type="ECO:0000256" key="8">
    <source>
        <dbReference type="ARBA" id="ARBA00049244"/>
    </source>
</evidence>
<evidence type="ECO:0000256" key="2">
    <source>
        <dbReference type="ARBA" id="ARBA00012417"/>
    </source>
</evidence>
<dbReference type="InterPro" id="IPR003141">
    <property type="entry name" value="Pol/His_phosphatase_N"/>
</dbReference>
<dbReference type="GO" id="GO:0003887">
    <property type="term" value="F:DNA-directed DNA polymerase activity"/>
    <property type="evidence" value="ECO:0007669"/>
    <property type="project" value="UniProtKB-KW"/>
</dbReference>
<dbReference type="GO" id="GO:0006260">
    <property type="term" value="P:DNA replication"/>
    <property type="evidence" value="ECO:0007669"/>
    <property type="project" value="UniProtKB-KW"/>
</dbReference>
<reference evidence="11" key="1">
    <citation type="submission" date="2016-01" db="EMBL/GenBank/DDBJ databases">
        <title>Draft genome sequence of Thermodesulfovibrio aggregans strain TGE-P1.</title>
        <authorList>
            <person name="Sekiguchi Y."/>
            <person name="Ohashi A."/>
            <person name="Matsuura N."/>
            <person name="Tourlousse M.D."/>
        </authorList>
    </citation>
    <scope>NUCLEOTIDE SEQUENCE [LARGE SCALE GENOMIC DNA]</scope>
    <source>
        <strain evidence="11">TGE-P1</strain>
    </source>
</reference>
<dbReference type="SUPFAM" id="SSF160975">
    <property type="entry name" value="AF1531-like"/>
    <property type="match status" value="1"/>
</dbReference>
<dbReference type="PANTHER" id="PTHR32294">
    <property type="entry name" value="DNA POLYMERASE III SUBUNIT ALPHA"/>
    <property type="match status" value="1"/>
</dbReference>
<dbReference type="NCBIfam" id="TIGR00594">
    <property type="entry name" value="polc"/>
    <property type="match status" value="1"/>
</dbReference>
<dbReference type="STRING" id="86166.TAGGR_1612"/>
<dbReference type="NCBIfam" id="NF004226">
    <property type="entry name" value="PRK05673.1"/>
    <property type="match status" value="1"/>
</dbReference>
<dbReference type="EC" id="2.7.7.7" evidence="2"/>
<dbReference type="InterPro" id="IPR041931">
    <property type="entry name" value="DNA_pol3_alpha_thumb_dom"/>
</dbReference>
<comment type="catalytic activity">
    <reaction evidence="8">
        <text>DNA(n) + a 2'-deoxyribonucleoside 5'-triphosphate = DNA(n+1) + diphosphate</text>
        <dbReference type="Rhea" id="RHEA:22508"/>
        <dbReference type="Rhea" id="RHEA-COMP:17339"/>
        <dbReference type="Rhea" id="RHEA-COMP:17340"/>
        <dbReference type="ChEBI" id="CHEBI:33019"/>
        <dbReference type="ChEBI" id="CHEBI:61560"/>
        <dbReference type="ChEBI" id="CHEBI:173112"/>
        <dbReference type="EC" id="2.7.7.7"/>
    </reaction>
</comment>
<keyword evidence="7" id="KW-0239">DNA-directed DNA polymerase</keyword>
<dbReference type="AlphaFoldDB" id="A0A0U9HVI8"/>
<dbReference type="Gene3D" id="2.40.50.140">
    <property type="entry name" value="Nucleic acid-binding proteins"/>
    <property type="match status" value="1"/>
</dbReference>
<dbReference type="GO" id="GO:0005737">
    <property type="term" value="C:cytoplasm"/>
    <property type="evidence" value="ECO:0007669"/>
    <property type="project" value="UniProtKB-SubCell"/>
</dbReference>
<dbReference type="Pfam" id="PF07733">
    <property type="entry name" value="DNA_pol3_alpha"/>
    <property type="match status" value="1"/>
</dbReference>
<dbReference type="PANTHER" id="PTHR32294:SF0">
    <property type="entry name" value="DNA POLYMERASE III SUBUNIT ALPHA"/>
    <property type="match status" value="1"/>
</dbReference>
<dbReference type="SUPFAM" id="SSF89550">
    <property type="entry name" value="PHP domain-like"/>
    <property type="match status" value="1"/>
</dbReference>
<dbReference type="Pfam" id="PF17657">
    <property type="entry name" value="DNA_pol3_finger"/>
    <property type="match status" value="1"/>
</dbReference>
<dbReference type="InterPro" id="IPR011708">
    <property type="entry name" value="DNA_pol3_alpha_NTPase_dom"/>
</dbReference>
<evidence type="ECO:0000256" key="5">
    <source>
        <dbReference type="ARBA" id="ARBA00022695"/>
    </source>
</evidence>
<dbReference type="GO" id="GO:0003676">
    <property type="term" value="F:nucleic acid binding"/>
    <property type="evidence" value="ECO:0007669"/>
    <property type="project" value="InterPro"/>
</dbReference>
<dbReference type="SMART" id="SM00481">
    <property type="entry name" value="POLIIIAc"/>
    <property type="match status" value="1"/>
</dbReference>
<evidence type="ECO:0000256" key="7">
    <source>
        <dbReference type="ARBA" id="ARBA00022932"/>
    </source>
</evidence>
<protein>
    <recommendedName>
        <fullName evidence="3">DNA polymerase III subunit alpha</fullName>
        <ecNumber evidence="2">2.7.7.7</ecNumber>
    </recommendedName>
</protein>
<dbReference type="InterPro" id="IPR004013">
    <property type="entry name" value="PHP_dom"/>
</dbReference>
<keyword evidence="11" id="KW-1185">Reference proteome</keyword>
<dbReference type="EMBL" id="BCNO01000001">
    <property type="protein sequence ID" value="GAQ94431.1"/>
    <property type="molecule type" value="Genomic_DNA"/>
</dbReference>
<evidence type="ECO:0000256" key="6">
    <source>
        <dbReference type="ARBA" id="ARBA00022705"/>
    </source>
</evidence>
<dbReference type="RefSeq" id="WP_236698889.1">
    <property type="nucleotide sequence ID" value="NZ_BCNO01000001.1"/>
</dbReference>
<keyword evidence="6" id="KW-0235">DNA replication</keyword>
<evidence type="ECO:0000256" key="1">
    <source>
        <dbReference type="ARBA" id="ARBA00004496"/>
    </source>
</evidence>